<protein>
    <submittedName>
        <fullName evidence="1">Microsomal triglyceride transfer protein large subunit</fullName>
    </submittedName>
</protein>
<reference evidence="1" key="1">
    <citation type="submission" date="2022-04" db="EMBL/GenBank/DDBJ databases">
        <title>Chromosome-scale genome assembly of Holotrichia oblita Faldermann.</title>
        <authorList>
            <person name="Rongchong L."/>
        </authorList>
    </citation>
    <scope>NUCLEOTIDE SEQUENCE</scope>
    <source>
        <strain evidence="1">81SQS9</strain>
    </source>
</reference>
<proteinExistence type="predicted"/>
<name>A0ACB9SMZ0_HOLOL</name>
<sequence>MSTFDWQSFVPVADVQLAFEYFYNVLVDTYNEAFPEVEVHGIDKNKRNIPQNMELRAMKNMLDSIATIYDVTGDNETKKLYEDLKKEYKAKIVETKRNKNTEYIMKSDNKNKAIWSVISNETQSSKKKEMANTKITADNFNTYFVSVGNIAAQTIRGPHLMAELLLANSLTAHKHCIYLHPTTEDEVKVLILLQLKSPKLSIKSSKSHESNGFASHSSKLDPIKSTSFYGMWNMGKIEKLLLPKDDTPSLSNLERGIVSLFQFQLLDQDINEKDSSGECEVSYISLAPNKFTKIKKLCHNTDLPYIVTPDFILSTITESKREASYELDSEIKYLLRVESKEEHTIFLAAKEDVGNKVQVLQTLDFIESKRCTIIDAENFDDVFYKIVNKEGLFTEESLISEKEPIKTEEPRFSNLINDYRDSLKSKSLGSLASGKSIIPLIKAARKSSKNDIDKVFQSKKNQKILHQLLDILGFAQTMDSYTVVMNKIHFDDRKHEDLSERYLWSLSLASHPNPDIILALLDKYKKVINMPEKVKETLLLSLGSMANRLSKLPKKPGNVKVINSVRETITNELDAAKTDNEKYILLRALRNLKVVDILPTLFQVIKTGTQKEGILAWKTIRAMDPSDWNEDVLNIAKKTFLQLDKQHDSSSRTLAVDIILAKNPSDEDLKYLIYYLISNDKAFEVKQYVLQLITMLTEDNPGFRDRVINIIKADPVLNNYHILGQKGFSLALKRKFLDNGSSNGTLLTIQEMSSGIVKRGVVNVMMDRNDVTQEIFSLGVFSNGLGSFLGSDSDSASNDPATAGMELAVLGTQIRPFKFFEGQGELMGHVWSGTASDRTTAYQALVLLQDHVEHLRIGSGFIAEIDFKGATSFDLSGKIEFSLWNRNAVSLVEKSAGFVFTGTMKVENSFVSSQVEFMSSIEPKLSLQTDIDFYSNVNLCMRLSQPDSLFRHNIYKIERIPGSKHRLRKVLYRKHTVPGKTYALNKKNSDMCNQIFK</sequence>
<accession>A0ACB9SMZ0</accession>
<dbReference type="Proteomes" id="UP001056778">
    <property type="component" value="Chromosome 8"/>
</dbReference>
<comment type="caution">
    <text evidence="1">The sequence shown here is derived from an EMBL/GenBank/DDBJ whole genome shotgun (WGS) entry which is preliminary data.</text>
</comment>
<evidence type="ECO:0000313" key="2">
    <source>
        <dbReference type="Proteomes" id="UP001056778"/>
    </source>
</evidence>
<keyword evidence="2" id="KW-1185">Reference proteome</keyword>
<organism evidence="1 2">
    <name type="scientific">Holotrichia oblita</name>
    <name type="common">Chafer beetle</name>
    <dbReference type="NCBI Taxonomy" id="644536"/>
    <lineage>
        <taxon>Eukaryota</taxon>
        <taxon>Metazoa</taxon>
        <taxon>Ecdysozoa</taxon>
        <taxon>Arthropoda</taxon>
        <taxon>Hexapoda</taxon>
        <taxon>Insecta</taxon>
        <taxon>Pterygota</taxon>
        <taxon>Neoptera</taxon>
        <taxon>Endopterygota</taxon>
        <taxon>Coleoptera</taxon>
        <taxon>Polyphaga</taxon>
        <taxon>Scarabaeiformia</taxon>
        <taxon>Scarabaeidae</taxon>
        <taxon>Melolonthinae</taxon>
        <taxon>Holotrichia</taxon>
    </lineage>
</organism>
<gene>
    <name evidence="1" type="ORF">MML48_8g00002752</name>
</gene>
<dbReference type="EMBL" id="CM043022">
    <property type="protein sequence ID" value="KAI4456045.1"/>
    <property type="molecule type" value="Genomic_DNA"/>
</dbReference>
<evidence type="ECO:0000313" key="1">
    <source>
        <dbReference type="EMBL" id="KAI4456045.1"/>
    </source>
</evidence>